<reference evidence="1 2" key="1">
    <citation type="submission" date="2022-06" db="EMBL/GenBank/DDBJ databases">
        <title>Sequencing the genomes of 1000 actinobacteria strains.</title>
        <authorList>
            <person name="Klenk H.-P."/>
        </authorList>
    </citation>
    <scope>NUCLEOTIDE SEQUENCE [LARGE SCALE GENOMIC DNA]</scope>
    <source>
        <strain evidence="1 2">DSM 41656</strain>
    </source>
</reference>
<evidence type="ECO:0000313" key="1">
    <source>
        <dbReference type="EMBL" id="MCP2311581.1"/>
    </source>
</evidence>
<comment type="caution">
    <text evidence="1">The sequence shown here is derived from an EMBL/GenBank/DDBJ whole genome shotgun (WGS) entry which is preliminary data.</text>
</comment>
<protein>
    <submittedName>
        <fullName evidence="1">Uncharacterized protein</fullName>
    </submittedName>
</protein>
<gene>
    <name evidence="1" type="ORF">FHR36_004744</name>
</gene>
<organism evidence="1 2">
    <name type="scientific">Kitasatospora paracochleata</name>
    <dbReference type="NCBI Taxonomy" id="58354"/>
    <lineage>
        <taxon>Bacteria</taxon>
        <taxon>Bacillati</taxon>
        <taxon>Actinomycetota</taxon>
        <taxon>Actinomycetes</taxon>
        <taxon>Kitasatosporales</taxon>
        <taxon>Streptomycetaceae</taxon>
        <taxon>Kitasatospora</taxon>
    </lineage>
</organism>
<evidence type="ECO:0000313" key="2">
    <source>
        <dbReference type="Proteomes" id="UP001206483"/>
    </source>
</evidence>
<dbReference type="Proteomes" id="UP001206483">
    <property type="component" value="Unassembled WGS sequence"/>
</dbReference>
<name>A0ABT1J3E3_9ACTN</name>
<dbReference type="EMBL" id="JAMZDX010000004">
    <property type="protein sequence ID" value="MCP2311581.1"/>
    <property type="molecule type" value="Genomic_DNA"/>
</dbReference>
<keyword evidence="2" id="KW-1185">Reference proteome</keyword>
<accession>A0ABT1J3E3</accession>
<proteinExistence type="predicted"/>
<sequence>MTGNGAHVDLTQLLRTPAARARDRIAVTYVWPPLQQIIERRCTWQPC</sequence>
<dbReference type="RefSeq" id="WP_253800168.1">
    <property type="nucleotide sequence ID" value="NZ_JAMZDX010000004.1"/>
</dbReference>